<dbReference type="Pfam" id="PF06750">
    <property type="entry name" value="A24_N_bact"/>
    <property type="match status" value="1"/>
</dbReference>
<keyword evidence="11 19" id="KW-1133">Transmembrane helix</keyword>
<dbReference type="InterPro" id="IPR050882">
    <property type="entry name" value="Prepilin_peptidase/N-MTase"/>
</dbReference>
<keyword evidence="6 18" id="KW-0645">Protease</keyword>
<accession>A0A0S2KFG2</accession>
<evidence type="ECO:0000256" key="19">
    <source>
        <dbReference type="SAM" id="Phobius"/>
    </source>
</evidence>
<evidence type="ECO:0000313" key="22">
    <source>
        <dbReference type="EMBL" id="ALO46917.1"/>
    </source>
</evidence>
<comment type="similarity">
    <text evidence="2 17">Belongs to the peptidase A24 family.</text>
</comment>
<evidence type="ECO:0000313" key="23">
    <source>
        <dbReference type="Proteomes" id="UP000065641"/>
    </source>
</evidence>
<dbReference type="GO" id="GO:0004190">
    <property type="term" value="F:aspartic-type endopeptidase activity"/>
    <property type="evidence" value="ECO:0007669"/>
    <property type="project" value="UniProtKB-EC"/>
</dbReference>
<feature type="domain" description="Prepilin type IV endopeptidase peptidase" evidence="20">
    <location>
        <begin position="144"/>
        <end position="255"/>
    </location>
</feature>
<evidence type="ECO:0000256" key="15">
    <source>
        <dbReference type="ARBA" id="ARBA00067082"/>
    </source>
</evidence>
<dbReference type="RefSeq" id="WP_156412727.1">
    <property type="nucleotide sequence ID" value="NZ_CP013189.1"/>
</dbReference>
<feature type="domain" description="Prepilin peptidase A24 N-terminal" evidence="21">
    <location>
        <begin position="20"/>
        <end position="134"/>
    </location>
</feature>
<dbReference type="FunFam" id="1.20.120.1220:FF:000001">
    <property type="entry name" value="Type 4 prepilin-like proteins leader peptide-processing enzyme"/>
    <property type="match status" value="1"/>
</dbReference>
<protein>
    <recommendedName>
        <fullName evidence="16 18">Prepilin leader peptidase/N-methyltransferase</fullName>
        <ecNumber evidence="18">2.1.1.-</ecNumber>
        <ecNumber evidence="15 18">3.4.23.43</ecNumber>
    </recommendedName>
</protein>
<comment type="subcellular location">
    <subcellularLocation>
        <location evidence="1">Cell inner membrane</location>
        <topology evidence="1">Multi-pass membrane protein</topology>
    </subcellularLocation>
    <subcellularLocation>
        <location evidence="18">Cell membrane</location>
        <topology evidence="18">Multi-pass membrane protein</topology>
    </subcellularLocation>
</comment>
<evidence type="ECO:0000256" key="8">
    <source>
        <dbReference type="ARBA" id="ARBA00022691"/>
    </source>
</evidence>
<evidence type="ECO:0000256" key="14">
    <source>
        <dbReference type="ARBA" id="ARBA00050401"/>
    </source>
</evidence>
<evidence type="ECO:0000256" key="11">
    <source>
        <dbReference type="ARBA" id="ARBA00022989"/>
    </source>
</evidence>
<dbReference type="GO" id="GO:0008168">
    <property type="term" value="F:methyltransferase activity"/>
    <property type="evidence" value="ECO:0007669"/>
    <property type="project" value="UniProtKB-KW"/>
</dbReference>
<dbReference type="PANTHER" id="PTHR30487">
    <property type="entry name" value="TYPE 4 PREPILIN-LIKE PROTEINS LEADER PEPTIDE-PROCESSING ENZYME"/>
    <property type="match status" value="1"/>
</dbReference>
<keyword evidence="9 18" id="KW-0812">Transmembrane</keyword>
<evidence type="ECO:0000259" key="21">
    <source>
        <dbReference type="Pfam" id="PF06750"/>
    </source>
</evidence>
<evidence type="ECO:0000256" key="2">
    <source>
        <dbReference type="ARBA" id="ARBA00005801"/>
    </source>
</evidence>
<sequence>MTILDIMAESAPLTIALATLLGLLVGSFLNVVIYRLPLMLQREWQQQCLEFLQCDAKSLKVEDPIPEHKTFNLLKPDSHCPVCKNPVKPWQNIPVISYLLMKGRCGHCKTRIHWRYPVVELCTALLSGLVAWKFGATPVTISALILLWSLVTLTVIDIDHQLLPDNITLPLLWLGLLLSLSDYGLGTTPTDALLGATVGYMSLWSIYWVFKLLTGREGMGYGDFKLLAVLGAWMGWQQLLGIIILSSLAGAIIGIVLTIVAGRDKNIPMSFGPYLAIAGFIALIWGDTINAWYMVTVAGQ</sequence>
<evidence type="ECO:0000256" key="3">
    <source>
        <dbReference type="ARBA" id="ARBA00022475"/>
    </source>
</evidence>
<evidence type="ECO:0000256" key="10">
    <source>
        <dbReference type="ARBA" id="ARBA00022801"/>
    </source>
</evidence>
<dbReference type="KEGG" id="pspi:PS2015_2282"/>
<dbReference type="InterPro" id="IPR010627">
    <property type="entry name" value="Prepilin_pept_A24_N"/>
</dbReference>
<feature type="transmembrane region" description="Helical" evidence="19">
    <location>
        <begin position="138"/>
        <end position="156"/>
    </location>
</feature>
<evidence type="ECO:0000256" key="5">
    <source>
        <dbReference type="ARBA" id="ARBA00022603"/>
    </source>
</evidence>
<organism evidence="22 23">
    <name type="scientific">Pseudohongiella spirulinae</name>
    <dbReference type="NCBI Taxonomy" id="1249552"/>
    <lineage>
        <taxon>Bacteria</taxon>
        <taxon>Pseudomonadati</taxon>
        <taxon>Pseudomonadota</taxon>
        <taxon>Gammaproteobacteria</taxon>
        <taxon>Pseudomonadales</taxon>
        <taxon>Pseudohongiellaceae</taxon>
        <taxon>Pseudohongiella</taxon>
    </lineage>
</organism>
<evidence type="ECO:0000256" key="7">
    <source>
        <dbReference type="ARBA" id="ARBA00022679"/>
    </source>
</evidence>
<dbReference type="STRING" id="1249552.PS2015_2282"/>
<feature type="transmembrane region" description="Helical" evidence="19">
    <location>
        <begin position="274"/>
        <end position="295"/>
    </location>
</feature>
<evidence type="ECO:0000256" key="12">
    <source>
        <dbReference type="ARBA" id="ARBA00023136"/>
    </source>
</evidence>
<dbReference type="Pfam" id="PF01478">
    <property type="entry name" value="Peptidase_A24"/>
    <property type="match status" value="1"/>
</dbReference>
<dbReference type="PRINTS" id="PR00864">
    <property type="entry name" value="PREPILNPTASE"/>
</dbReference>
<dbReference type="OrthoDB" id="9789291at2"/>
<feature type="transmembrane region" description="Helical" evidence="19">
    <location>
        <begin position="168"/>
        <end position="186"/>
    </location>
</feature>
<keyword evidence="3" id="KW-1003">Cell membrane</keyword>
<evidence type="ECO:0000256" key="4">
    <source>
        <dbReference type="ARBA" id="ARBA00022519"/>
    </source>
</evidence>
<dbReference type="PATRIC" id="fig|1249552.3.peg.2295"/>
<dbReference type="GO" id="GO:0006465">
    <property type="term" value="P:signal peptide processing"/>
    <property type="evidence" value="ECO:0007669"/>
    <property type="project" value="TreeGrafter"/>
</dbReference>
<dbReference type="PANTHER" id="PTHR30487:SF0">
    <property type="entry name" value="PREPILIN LEADER PEPTIDASE_N-METHYLTRANSFERASE-RELATED"/>
    <property type="match status" value="1"/>
</dbReference>
<evidence type="ECO:0000256" key="16">
    <source>
        <dbReference type="ARBA" id="ARBA00071870"/>
    </source>
</evidence>
<evidence type="ECO:0000259" key="20">
    <source>
        <dbReference type="Pfam" id="PF01478"/>
    </source>
</evidence>
<feature type="transmembrane region" description="Helical" evidence="19">
    <location>
        <begin position="192"/>
        <end position="210"/>
    </location>
</feature>
<dbReference type="EC" id="3.4.23.43" evidence="15 18"/>
<reference evidence="22 23" key="1">
    <citation type="submission" date="2015-11" db="EMBL/GenBank/DDBJ databases">
        <authorList>
            <person name="Zhang Y."/>
            <person name="Guo Z."/>
        </authorList>
    </citation>
    <scope>NUCLEOTIDE SEQUENCE [LARGE SCALE GENOMIC DNA]</scope>
    <source>
        <strain evidence="22 23">KCTC 32221</strain>
    </source>
</reference>
<evidence type="ECO:0000256" key="1">
    <source>
        <dbReference type="ARBA" id="ARBA00004429"/>
    </source>
</evidence>
<dbReference type="GO" id="GO:0005886">
    <property type="term" value="C:plasma membrane"/>
    <property type="evidence" value="ECO:0007669"/>
    <property type="project" value="UniProtKB-SubCell"/>
</dbReference>
<feature type="transmembrane region" description="Helical" evidence="19">
    <location>
        <begin position="242"/>
        <end position="262"/>
    </location>
</feature>
<dbReference type="AlphaFoldDB" id="A0A0S2KFG2"/>
<comment type="function">
    <text evidence="18">Plays an essential role in type IV pili and type II pseudopili formation by proteolytically removing the leader sequence from substrate proteins and subsequently monomethylating the alpha-amino group of the newly exposed N-terminal phenylalanine.</text>
</comment>
<dbReference type="GO" id="GO:0032259">
    <property type="term" value="P:methylation"/>
    <property type="evidence" value="ECO:0007669"/>
    <property type="project" value="UniProtKB-KW"/>
</dbReference>
<name>A0A0S2KFG2_9GAMM</name>
<evidence type="ECO:0000256" key="18">
    <source>
        <dbReference type="RuleBase" id="RU003794"/>
    </source>
</evidence>
<dbReference type="EMBL" id="CP013189">
    <property type="protein sequence ID" value="ALO46917.1"/>
    <property type="molecule type" value="Genomic_DNA"/>
</dbReference>
<dbReference type="InterPro" id="IPR014032">
    <property type="entry name" value="Peptidase_A24A_bac"/>
</dbReference>
<evidence type="ECO:0000256" key="13">
    <source>
        <dbReference type="ARBA" id="ARBA00023268"/>
    </source>
</evidence>
<keyword evidence="23" id="KW-1185">Reference proteome</keyword>
<keyword evidence="12 19" id="KW-0472">Membrane</keyword>
<evidence type="ECO:0000256" key="9">
    <source>
        <dbReference type="ARBA" id="ARBA00022692"/>
    </source>
</evidence>
<evidence type="ECO:0000256" key="6">
    <source>
        <dbReference type="ARBA" id="ARBA00022670"/>
    </source>
</evidence>
<gene>
    <name evidence="22" type="ORF">PS2015_2282</name>
</gene>
<keyword evidence="5 18" id="KW-0489">Methyltransferase</keyword>
<keyword evidence="10 18" id="KW-0378">Hydrolase</keyword>
<feature type="transmembrane region" description="Helical" evidence="19">
    <location>
        <begin position="12"/>
        <end position="34"/>
    </location>
</feature>
<dbReference type="InterPro" id="IPR000045">
    <property type="entry name" value="Prepilin_IV_endopep_pep"/>
</dbReference>
<dbReference type="EC" id="2.1.1.-" evidence="18"/>
<keyword evidence="4" id="KW-0997">Cell inner membrane</keyword>
<evidence type="ECO:0000256" key="17">
    <source>
        <dbReference type="RuleBase" id="RU003793"/>
    </source>
</evidence>
<comment type="catalytic activity">
    <reaction evidence="14 18">
        <text>Typically cleaves a -Gly-|-Phe- bond to release an N-terminal, basic peptide of 5-8 residues from type IV prepilin, and then N-methylates the new N-terminal amino group, the methyl donor being S-adenosyl-L-methionine.</text>
        <dbReference type="EC" id="3.4.23.43"/>
    </reaction>
</comment>
<keyword evidence="8" id="KW-0949">S-adenosyl-L-methionine</keyword>
<keyword evidence="13 18" id="KW-0511">Multifunctional enzyme</keyword>
<dbReference type="Proteomes" id="UP000065641">
    <property type="component" value="Chromosome"/>
</dbReference>
<keyword evidence="7 18" id="KW-0808">Transferase</keyword>
<proteinExistence type="inferred from homology"/>
<dbReference type="Gene3D" id="1.20.120.1220">
    <property type="match status" value="1"/>
</dbReference>